<dbReference type="Pfam" id="PF01717">
    <property type="entry name" value="Meth_synt_2"/>
    <property type="match status" value="1"/>
</dbReference>
<sequence length="403" mass="45580">MTRNPAANREQFRPADHPNDHFILTTVVGSYPKPKWLNRARDLHHGELEVKAADRASDEPRGSFDIDVDFDEDNWQEAKDDASRLITHEHERAGLDAVVDGEMRRNEMVEYFAHRIAGYEFHGPVKVWGHNYFDKPSVVDEVEYDETWLVDEFAFTDDVAQRPVKVPITGPYTLANWSFNEHYDDEAELAFALAELVNTEVEKLVEAGARYVQIDEPALATTPDDHAIVGECLEYITEGIPDDVRIGLHVCYGDYSRIYPEILDFPIDEFDVELCNGDYDQIDVFTEHEFTADLALGVVDAHTAEVEPVEDVVENIQQGFEVVPPEQLTVSPDCGLKLLPRTVAYGKMENMVTATRQVEAALDDGDIDLSGGRRARRTTERSGSLSRAIRGRRTPRELTCKGR</sequence>
<dbReference type="AlphaFoldDB" id="A0A6B0GVB6"/>
<comment type="cofactor">
    <cofactor evidence="1">
        <name>Zn(2+)</name>
        <dbReference type="ChEBI" id="CHEBI:29105"/>
    </cofactor>
</comment>
<feature type="non-terminal residue" evidence="6">
    <location>
        <position position="403"/>
    </location>
</feature>
<dbReference type="CDD" id="cd03311">
    <property type="entry name" value="CIMS_C_terminal_like"/>
    <property type="match status" value="1"/>
</dbReference>
<dbReference type="EMBL" id="WSZK01000025">
    <property type="protein sequence ID" value="MWG35668.1"/>
    <property type="molecule type" value="Genomic_DNA"/>
</dbReference>
<protein>
    <submittedName>
        <fullName evidence="6">Methionine synthase</fullName>
    </submittedName>
</protein>
<dbReference type="RefSeq" id="WP_158205342.1">
    <property type="nucleotide sequence ID" value="NZ_WSZK01000025.1"/>
</dbReference>
<dbReference type="SUPFAM" id="SSF51726">
    <property type="entry name" value="UROD/MetE-like"/>
    <property type="match status" value="1"/>
</dbReference>
<evidence type="ECO:0000256" key="3">
    <source>
        <dbReference type="ARBA" id="ARBA00022833"/>
    </source>
</evidence>
<evidence type="ECO:0000313" key="6">
    <source>
        <dbReference type="EMBL" id="MWG35668.1"/>
    </source>
</evidence>
<gene>
    <name evidence="6" type="ORF">GQS65_14435</name>
</gene>
<dbReference type="GO" id="GO:0003871">
    <property type="term" value="F:5-methyltetrahydropteroyltriglutamate-homocysteine S-methyltransferase activity"/>
    <property type="evidence" value="ECO:0007669"/>
    <property type="project" value="InterPro"/>
</dbReference>
<dbReference type="GO" id="GO:0009086">
    <property type="term" value="P:methionine biosynthetic process"/>
    <property type="evidence" value="ECO:0007669"/>
    <property type="project" value="InterPro"/>
</dbReference>
<reference evidence="6 7" key="1">
    <citation type="submission" date="2019-12" db="EMBL/GenBank/DDBJ databases">
        <title>Halocatena pleomorpha gen. nov. sp. nov., an extremely halophilic archaeon of family Halobacteriaceae isolated from saltpan soil.</title>
        <authorList>
            <person name="Pal Y."/>
            <person name="Verma A."/>
            <person name="Krishnamurthi S."/>
            <person name="Kumar P."/>
        </authorList>
    </citation>
    <scope>NUCLEOTIDE SEQUENCE [LARGE SCALE GENOMIC DNA]</scope>
    <source>
        <strain evidence="6 7">JCM 16495</strain>
    </source>
</reference>
<organism evidence="6 7">
    <name type="scientific">Halomarina oriensis</name>
    <dbReference type="NCBI Taxonomy" id="671145"/>
    <lineage>
        <taxon>Archaea</taxon>
        <taxon>Methanobacteriati</taxon>
        <taxon>Methanobacteriota</taxon>
        <taxon>Stenosarchaea group</taxon>
        <taxon>Halobacteria</taxon>
        <taxon>Halobacteriales</taxon>
        <taxon>Natronomonadaceae</taxon>
        <taxon>Halomarina</taxon>
    </lineage>
</organism>
<feature type="compositionally biased region" description="Basic and acidic residues" evidence="4">
    <location>
        <begin position="394"/>
        <end position="403"/>
    </location>
</feature>
<keyword evidence="7" id="KW-1185">Reference proteome</keyword>
<dbReference type="PANTHER" id="PTHR30519">
    <property type="entry name" value="5-METHYLTETRAHYDROPTEROYLTRIGLUTAMATE--HOMOCYSTEINE METHYLTRANSFERASE"/>
    <property type="match status" value="1"/>
</dbReference>
<proteinExistence type="predicted"/>
<dbReference type="GO" id="GO:0008270">
    <property type="term" value="F:zinc ion binding"/>
    <property type="evidence" value="ECO:0007669"/>
    <property type="project" value="InterPro"/>
</dbReference>
<dbReference type="NCBIfam" id="NF003317">
    <property type="entry name" value="PRK04326.1"/>
    <property type="match status" value="1"/>
</dbReference>
<dbReference type="InterPro" id="IPR002629">
    <property type="entry name" value="Met_Synth_C/arc"/>
</dbReference>
<dbReference type="Gene3D" id="3.20.20.210">
    <property type="match status" value="1"/>
</dbReference>
<keyword evidence="3" id="KW-0862">Zinc</keyword>
<accession>A0A6B0GVB6</accession>
<keyword evidence="2" id="KW-0479">Metal-binding</keyword>
<evidence type="ECO:0000256" key="2">
    <source>
        <dbReference type="ARBA" id="ARBA00022723"/>
    </source>
</evidence>
<comment type="caution">
    <text evidence="6">The sequence shown here is derived from an EMBL/GenBank/DDBJ whole genome shotgun (WGS) entry which is preliminary data.</text>
</comment>
<evidence type="ECO:0000256" key="4">
    <source>
        <dbReference type="SAM" id="MobiDB-lite"/>
    </source>
</evidence>
<name>A0A6B0GVB6_9EURY</name>
<dbReference type="InterPro" id="IPR038071">
    <property type="entry name" value="UROD/MetE-like_sf"/>
</dbReference>
<evidence type="ECO:0000313" key="7">
    <source>
        <dbReference type="Proteomes" id="UP000451471"/>
    </source>
</evidence>
<dbReference type="Proteomes" id="UP000451471">
    <property type="component" value="Unassembled WGS sequence"/>
</dbReference>
<evidence type="ECO:0000259" key="5">
    <source>
        <dbReference type="Pfam" id="PF01717"/>
    </source>
</evidence>
<feature type="region of interest" description="Disordered" evidence="4">
    <location>
        <begin position="366"/>
        <end position="403"/>
    </location>
</feature>
<evidence type="ECO:0000256" key="1">
    <source>
        <dbReference type="ARBA" id="ARBA00001947"/>
    </source>
</evidence>
<feature type="domain" description="Cobalamin-independent methionine synthase MetE C-terminal/archaeal" evidence="5">
    <location>
        <begin position="76"/>
        <end position="356"/>
    </location>
</feature>
<dbReference type="OrthoDB" id="17656at2157"/>